<keyword evidence="2 5" id="KW-0479">Metal-binding</keyword>
<dbReference type="AlphaFoldDB" id="A0A6G1HLY7"/>
<sequence>MHPVCLAVATLSLLLVGACRFRRKVSRFPGPTQLPWLGRVHDLPIRFMWLKLKEWADEYGPIYYTEMLGAKVLVVTDEKIAEELLVKRAKFNSDRPAVRSLFDSKSTDGSMSYLPLMGKNKYWARQRRWTHASLTEAANLQYYDIITFEVKRWLFRLLVEPDAFYDTIDDLASKVMCTLTWDDPDLSETNTKLAWGLLTQMSPAGPLTNVLTPLWHLPLWVNPWKRAELQRQALQDGWWDQRLQESRSKLRQGRLRHCWTRQYLENAKLSGDREAASCIGMLALVGVFTIAAPAKYFLMAMVHHPHWLMRVQAELDRVCGDRLLTLEDSPALPTLRACIKETMRWKPNVPSGVAHETEADDYYGDCFIPKGTRILPLDWAFLRNPAKYPDPDSFRPERWLESGWPTYEAPLTQFPTLKGMSSFGWGQRACLGQMLTQDELLLTCGATCWAFNLKFKVRNGARVPVPLNKSNSLLIIKPDPFEMEFEPRSPARARLVESNWRTAEETDRRMRLAVAGGGVGVGIGGRG</sequence>
<dbReference type="GO" id="GO:0004497">
    <property type="term" value="F:monooxygenase activity"/>
    <property type="evidence" value="ECO:0007669"/>
    <property type="project" value="UniProtKB-KW"/>
</dbReference>
<evidence type="ECO:0000256" key="3">
    <source>
        <dbReference type="ARBA" id="ARBA00023002"/>
    </source>
</evidence>
<dbReference type="GO" id="GO:0016705">
    <property type="term" value="F:oxidoreductase activity, acting on paired donors, with incorporation or reduction of molecular oxygen"/>
    <property type="evidence" value="ECO:0007669"/>
    <property type="project" value="InterPro"/>
</dbReference>
<comment type="cofactor">
    <cofactor evidence="5">
        <name>heme</name>
        <dbReference type="ChEBI" id="CHEBI:30413"/>
    </cofactor>
</comment>
<keyword evidence="4 5" id="KW-0408">Iron</keyword>
<dbReference type="SUPFAM" id="SSF48264">
    <property type="entry name" value="Cytochrome P450"/>
    <property type="match status" value="1"/>
</dbReference>
<dbReference type="InterPro" id="IPR036396">
    <property type="entry name" value="Cyt_P450_sf"/>
</dbReference>
<reference evidence="8" key="1">
    <citation type="journal article" date="2020" name="Stud. Mycol.">
        <title>101 Dothideomycetes genomes: a test case for predicting lifestyles and emergence of pathogens.</title>
        <authorList>
            <person name="Haridas S."/>
            <person name="Albert R."/>
            <person name="Binder M."/>
            <person name="Bloem J."/>
            <person name="Labutti K."/>
            <person name="Salamov A."/>
            <person name="Andreopoulos B."/>
            <person name="Baker S."/>
            <person name="Barry K."/>
            <person name="Bills G."/>
            <person name="Bluhm B."/>
            <person name="Cannon C."/>
            <person name="Castanera R."/>
            <person name="Culley D."/>
            <person name="Daum C."/>
            <person name="Ezra D."/>
            <person name="Gonzalez J."/>
            <person name="Henrissat B."/>
            <person name="Kuo A."/>
            <person name="Liang C."/>
            <person name="Lipzen A."/>
            <person name="Lutzoni F."/>
            <person name="Magnuson J."/>
            <person name="Mondo S."/>
            <person name="Nolan M."/>
            <person name="Ohm R."/>
            <person name="Pangilinan J."/>
            <person name="Park H.-J."/>
            <person name="Ramirez L."/>
            <person name="Alfaro M."/>
            <person name="Sun H."/>
            <person name="Tritt A."/>
            <person name="Yoshinaga Y."/>
            <person name="Zwiers L.-H."/>
            <person name="Turgeon B."/>
            <person name="Goodwin S."/>
            <person name="Spatafora J."/>
            <person name="Crous P."/>
            <person name="Grigoriev I."/>
        </authorList>
    </citation>
    <scope>NUCLEOTIDE SEQUENCE</scope>
    <source>
        <strain evidence="8">CBS 262.69</strain>
    </source>
</reference>
<keyword evidence="5 6" id="KW-0349">Heme</keyword>
<evidence type="ECO:0000256" key="2">
    <source>
        <dbReference type="ARBA" id="ARBA00022723"/>
    </source>
</evidence>
<dbReference type="Proteomes" id="UP000799640">
    <property type="component" value="Unassembled WGS sequence"/>
</dbReference>
<dbReference type="GO" id="GO:0020037">
    <property type="term" value="F:heme binding"/>
    <property type="evidence" value="ECO:0007669"/>
    <property type="project" value="InterPro"/>
</dbReference>
<dbReference type="InterPro" id="IPR050364">
    <property type="entry name" value="Cytochrome_P450_fung"/>
</dbReference>
<keyword evidence="9" id="KW-1185">Reference proteome</keyword>
<dbReference type="Gene3D" id="1.10.630.10">
    <property type="entry name" value="Cytochrome P450"/>
    <property type="match status" value="1"/>
</dbReference>
<dbReference type="PRINTS" id="PR00463">
    <property type="entry name" value="EP450I"/>
</dbReference>
<feature type="binding site" description="axial binding residue" evidence="5">
    <location>
        <position position="430"/>
    </location>
    <ligand>
        <name>heme</name>
        <dbReference type="ChEBI" id="CHEBI:30413"/>
    </ligand>
    <ligandPart>
        <name>Fe</name>
        <dbReference type="ChEBI" id="CHEBI:18248"/>
    </ligandPart>
</feature>
<dbReference type="GO" id="GO:0005506">
    <property type="term" value="F:iron ion binding"/>
    <property type="evidence" value="ECO:0007669"/>
    <property type="project" value="InterPro"/>
</dbReference>
<organism evidence="8 9">
    <name type="scientific">Trichodelitschia bisporula</name>
    <dbReference type="NCBI Taxonomy" id="703511"/>
    <lineage>
        <taxon>Eukaryota</taxon>
        <taxon>Fungi</taxon>
        <taxon>Dikarya</taxon>
        <taxon>Ascomycota</taxon>
        <taxon>Pezizomycotina</taxon>
        <taxon>Dothideomycetes</taxon>
        <taxon>Dothideomycetes incertae sedis</taxon>
        <taxon>Phaeotrichales</taxon>
        <taxon>Phaeotrichaceae</taxon>
        <taxon>Trichodelitschia</taxon>
    </lineage>
</organism>
<evidence type="ECO:0000256" key="6">
    <source>
        <dbReference type="RuleBase" id="RU000461"/>
    </source>
</evidence>
<keyword evidence="6" id="KW-0503">Monooxygenase</keyword>
<accession>A0A6G1HLY7</accession>
<comment type="similarity">
    <text evidence="1 6">Belongs to the cytochrome P450 family.</text>
</comment>
<feature type="chain" id="PRO_5026193430" evidence="7">
    <location>
        <begin position="19"/>
        <end position="527"/>
    </location>
</feature>
<keyword evidence="3 6" id="KW-0560">Oxidoreductase</keyword>
<dbReference type="InterPro" id="IPR002401">
    <property type="entry name" value="Cyt_P450_E_grp-I"/>
</dbReference>
<protein>
    <submittedName>
        <fullName evidence="8">Cytochrome P450</fullName>
    </submittedName>
</protein>
<dbReference type="EMBL" id="ML996704">
    <property type="protein sequence ID" value="KAF2397030.1"/>
    <property type="molecule type" value="Genomic_DNA"/>
</dbReference>
<dbReference type="Pfam" id="PF00067">
    <property type="entry name" value="p450"/>
    <property type="match status" value="1"/>
</dbReference>
<dbReference type="OrthoDB" id="1103324at2759"/>
<evidence type="ECO:0000256" key="7">
    <source>
        <dbReference type="SAM" id="SignalP"/>
    </source>
</evidence>
<gene>
    <name evidence="8" type="ORF">EJ06DRAFT_158221</name>
</gene>
<dbReference type="InterPro" id="IPR017972">
    <property type="entry name" value="Cyt_P450_CS"/>
</dbReference>
<evidence type="ECO:0000256" key="5">
    <source>
        <dbReference type="PIRSR" id="PIRSR602401-1"/>
    </source>
</evidence>
<dbReference type="PANTHER" id="PTHR46300:SF6">
    <property type="entry name" value="CYTOCHROME P450 2C30"/>
    <property type="match status" value="1"/>
</dbReference>
<evidence type="ECO:0000256" key="1">
    <source>
        <dbReference type="ARBA" id="ARBA00010617"/>
    </source>
</evidence>
<name>A0A6G1HLY7_9PEZI</name>
<evidence type="ECO:0000256" key="4">
    <source>
        <dbReference type="ARBA" id="ARBA00023004"/>
    </source>
</evidence>
<proteinExistence type="inferred from homology"/>
<feature type="signal peptide" evidence="7">
    <location>
        <begin position="1"/>
        <end position="18"/>
    </location>
</feature>
<evidence type="ECO:0000313" key="9">
    <source>
        <dbReference type="Proteomes" id="UP000799640"/>
    </source>
</evidence>
<dbReference type="InterPro" id="IPR001128">
    <property type="entry name" value="Cyt_P450"/>
</dbReference>
<evidence type="ECO:0000313" key="8">
    <source>
        <dbReference type="EMBL" id="KAF2397030.1"/>
    </source>
</evidence>
<keyword evidence="7" id="KW-0732">Signal</keyword>
<dbReference type="PANTHER" id="PTHR46300">
    <property type="entry name" value="P450, PUTATIVE (EUROFUNG)-RELATED-RELATED"/>
    <property type="match status" value="1"/>
</dbReference>
<dbReference type="PROSITE" id="PS00086">
    <property type="entry name" value="CYTOCHROME_P450"/>
    <property type="match status" value="1"/>
</dbReference>